<dbReference type="UniPathway" id="UPA00344"/>
<keyword evidence="3" id="KW-0808">Transferase</keyword>
<dbReference type="GO" id="GO:0006777">
    <property type="term" value="P:Mo-molybdopterin cofactor biosynthetic process"/>
    <property type="evidence" value="ECO:0007669"/>
    <property type="project" value="UniProtKB-UniRule"/>
</dbReference>
<dbReference type="SMART" id="SM00852">
    <property type="entry name" value="MoCF_biosynth"/>
    <property type="match status" value="1"/>
</dbReference>
<dbReference type="InterPro" id="IPR036135">
    <property type="entry name" value="MoeA_linker/N_sf"/>
</dbReference>
<dbReference type="SUPFAM" id="SSF53218">
    <property type="entry name" value="Molybdenum cofactor biosynthesis proteins"/>
    <property type="match status" value="1"/>
</dbReference>
<proteinExistence type="inferred from homology"/>
<dbReference type="GO" id="GO:0005524">
    <property type="term" value="F:ATP binding"/>
    <property type="evidence" value="ECO:0007669"/>
    <property type="project" value="UniProtKB-UniRule"/>
</dbReference>
<comment type="similarity">
    <text evidence="1">In the C-terminal section; belongs to the MoeA family.</text>
</comment>
<dbReference type="InterPro" id="IPR036425">
    <property type="entry name" value="MoaB/Mog-like_dom_sf"/>
</dbReference>
<keyword evidence="3" id="KW-0479">Metal-binding</keyword>
<dbReference type="GO" id="GO:0046872">
    <property type="term" value="F:metal ion binding"/>
    <property type="evidence" value="ECO:0007669"/>
    <property type="project" value="UniProtKB-UniRule"/>
</dbReference>
<comment type="catalytic activity">
    <reaction evidence="3">
        <text>adenylyl-molybdopterin + molybdate = Mo-molybdopterin + AMP + H(+)</text>
        <dbReference type="Rhea" id="RHEA:35047"/>
        <dbReference type="ChEBI" id="CHEBI:15378"/>
        <dbReference type="ChEBI" id="CHEBI:36264"/>
        <dbReference type="ChEBI" id="CHEBI:62727"/>
        <dbReference type="ChEBI" id="CHEBI:71302"/>
        <dbReference type="ChEBI" id="CHEBI:456215"/>
    </reaction>
</comment>
<dbReference type="PANTHER" id="PTHR10192">
    <property type="entry name" value="MOLYBDOPTERIN BIOSYNTHESIS PROTEIN"/>
    <property type="match status" value="1"/>
</dbReference>
<dbReference type="EC" id="2.7.7.75" evidence="2"/>
<name>A0A0G4MJL1_VERLO</name>
<dbReference type="InterPro" id="IPR001453">
    <property type="entry name" value="MoaB/Mog_dom"/>
</dbReference>
<organism evidence="5 6">
    <name type="scientific">Verticillium longisporum</name>
    <name type="common">Verticillium dahliae var. longisporum</name>
    <dbReference type="NCBI Taxonomy" id="100787"/>
    <lineage>
        <taxon>Eukaryota</taxon>
        <taxon>Fungi</taxon>
        <taxon>Dikarya</taxon>
        <taxon>Ascomycota</taxon>
        <taxon>Pezizomycotina</taxon>
        <taxon>Sordariomycetes</taxon>
        <taxon>Hypocreomycetidae</taxon>
        <taxon>Glomerellales</taxon>
        <taxon>Plectosphaerellaceae</taxon>
        <taxon>Verticillium</taxon>
    </lineage>
</organism>
<reference evidence="5 6" key="1">
    <citation type="submission" date="2015-05" db="EMBL/GenBank/DDBJ databases">
        <authorList>
            <person name="Wang D.B."/>
            <person name="Wang M."/>
        </authorList>
    </citation>
    <scope>NUCLEOTIDE SEQUENCE [LARGE SCALE GENOMIC DNA]</scope>
    <source>
        <strain evidence="5">VL1</strain>
    </source>
</reference>
<dbReference type="Gene3D" id="2.170.190.11">
    <property type="entry name" value="Molybdopterin biosynthesis moea protein, domain 3"/>
    <property type="match status" value="1"/>
</dbReference>
<dbReference type="GO" id="GO:0061598">
    <property type="term" value="F:molybdopterin adenylyltransferase activity"/>
    <property type="evidence" value="ECO:0007669"/>
    <property type="project" value="UniProtKB-UniRule"/>
</dbReference>
<keyword evidence="3" id="KW-0500">Molybdenum</keyword>
<evidence type="ECO:0000313" key="5">
    <source>
        <dbReference type="EMBL" id="CRK34307.1"/>
    </source>
</evidence>
<accession>A0A0G4MJL1</accession>
<dbReference type="SUPFAM" id="SSF63882">
    <property type="entry name" value="MoeA N-terminal region -like"/>
    <property type="match status" value="1"/>
</dbReference>
<protein>
    <recommendedName>
        <fullName evidence="2">molybdopterin adenylyltransferase</fullName>
        <ecNumber evidence="2">2.7.7.75</ecNumber>
    </recommendedName>
</protein>
<evidence type="ECO:0000256" key="3">
    <source>
        <dbReference type="RuleBase" id="RU365090"/>
    </source>
</evidence>
<dbReference type="Pfam" id="PF00994">
    <property type="entry name" value="MoCF_biosynth"/>
    <property type="match status" value="1"/>
</dbReference>
<dbReference type="GO" id="GO:0005829">
    <property type="term" value="C:cytosol"/>
    <property type="evidence" value="ECO:0007669"/>
    <property type="project" value="TreeGrafter"/>
</dbReference>
<dbReference type="PANTHER" id="PTHR10192:SF30">
    <property type="entry name" value="MOLYBDOPTERIN ADENYLYLTRANSFERASE"/>
    <property type="match status" value="1"/>
</dbReference>
<dbReference type="AlphaFoldDB" id="A0A0G4MJL1"/>
<comment type="cofactor">
    <cofactor evidence="3">
        <name>Mg(2+)</name>
        <dbReference type="ChEBI" id="CHEBI:18420"/>
    </cofactor>
</comment>
<evidence type="ECO:0000256" key="1">
    <source>
        <dbReference type="ARBA" id="ARBA00008339"/>
    </source>
</evidence>
<evidence type="ECO:0000259" key="4">
    <source>
        <dbReference type="SMART" id="SM00852"/>
    </source>
</evidence>
<comment type="function">
    <text evidence="3">Catalyzes two steps in the biosynthesis of the molybdenum cofactor. In the first step, molybdopterin is adenylated. Subsequently, molybdate is inserted into adenylated molybdopterin and AMP is released.</text>
</comment>
<sequence length="552" mass="59398">MASYEVALGRVNEVAALASKNLQTQWISIHEAVGKVVAKTLYSPVATPKHDTSAMDGYAVPSSATRHASIDHPVVLEVRGTIAAGDDPERRESHIDSSTLPCLEIMTGGVFPTKRISGHELDACIKIEETSTVADATKARGRLIKLTRSVTAGEHKRIAGDDVTDGATLLEPGTTVQPQHILVLASLAVTEVCVWTQPRIGLWSSGKEIATIGPGHIPDANGPYLTAALAEAGAHVSFLGTLPDDACKMATQLRRAAESEHFDLLVTTGGVSVGKFDFLSPSLRSLGAAIEFHGLRIRPGHPVLFGTIPSRGAHSVPILGLPGNPGAAAACFQFLVRPFIKCLLGKPPEKPVIAKLLSRRLEQDQLGNISDCTSSRTLFKHGKLRQTPEGGFLVEMSKEQSPAKLAPYLDANCWIQLDEGKELDEEELHVACYPFPGSEVTFLVPPSEPRLKTYDLNSRHCINHAPFDGKFTNSFANTSLHLSFTDFEKPLDVGSRGLRDTLAVLVKSLVSVDDGGDHIGDLDVLSMFNRRRLTIACCEHQALEANSGMARE</sequence>
<dbReference type="GO" id="GO:0061599">
    <property type="term" value="F:molybdopterin molybdotransferase activity"/>
    <property type="evidence" value="ECO:0007669"/>
    <property type="project" value="UniProtKB-UniRule"/>
</dbReference>
<feature type="domain" description="MoaB/Mog" evidence="4">
    <location>
        <begin position="201"/>
        <end position="342"/>
    </location>
</feature>
<dbReference type="Gene3D" id="2.40.340.10">
    <property type="entry name" value="MoeA, C-terminal, domain IV"/>
    <property type="match status" value="1"/>
</dbReference>
<dbReference type="CDD" id="cd00887">
    <property type="entry name" value="MoeA"/>
    <property type="match status" value="1"/>
</dbReference>
<dbReference type="STRING" id="100787.A0A0G4MJL1"/>
<dbReference type="InterPro" id="IPR036688">
    <property type="entry name" value="MoeA_C_domain_IV_sf"/>
</dbReference>
<comment type="catalytic activity">
    <reaction evidence="3">
        <text>molybdopterin + ATP + H(+) = adenylyl-molybdopterin + diphosphate</text>
        <dbReference type="Rhea" id="RHEA:31331"/>
        <dbReference type="ChEBI" id="CHEBI:15378"/>
        <dbReference type="ChEBI" id="CHEBI:30616"/>
        <dbReference type="ChEBI" id="CHEBI:33019"/>
        <dbReference type="ChEBI" id="CHEBI:58698"/>
        <dbReference type="ChEBI" id="CHEBI:62727"/>
    </reaction>
</comment>
<dbReference type="EMBL" id="CVQH01022972">
    <property type="protein sequence ID" value="CRK34307.1"/>
    <property type="molecule type" value="Genomic_DNA"/>
</dbReference>
<dbReference type="Proteomes" id="UP000044602">
    <property type="component" value="Unassembled WGS sequence"/>
</dbReference>
<evidence type="ECO:0000256" key="2">
    <source>
        <dbReference type="ARBA" id="ARBA00012509"/>
    </source>
</evidence>
<comment type="pathway">
    <text evidence="3">Cofactor biosynthesis; molybdopterin biosynthesis.</text>
</comment>
<dbReference type="Gene3D" id="3.40.980.10">
    <property type="entry name" value="MoaB/Mog-like domain"/>
    <property type="match status" value="1"/>
</dbReference>
<comment type="similarity">
    <text evidence="3">Belongs to the MoeA family.</text>
</comment>
<gene>
    <name evidence="5" type="ORF">BN1708_006323</name>
</gene>
<dbReference type="NCBIfam" id="TIGR00177">
    <property type="entry name" value="molyb_syn"/>
    <property type="match status" value="1"/>
</dbReference>
<keyword evidence="6" id="KW-1185">Reference proteome</keyword>
<keyword evidence="3" id="KW-0460">Magnesium</keyword>
<evidence type="ECO:0000313" key="6">
    <source>
        <dbReference type="Proteomes" id="UP000044602"/>
    </source>
</evidence>
<dbReference type="Pfam" id="PF03453">
    <property type="entry name" value="MoeA_N"/>
    <property type="match status" value="1"/>
</dbReference>
<dbReference type="InterPro" id="IPR005110">
    <property type="entry name" value="MoeA_linker/N"/>
</dbReference>
<keyword evidence="3" id="KW-0501">Molybdenum cofactor biosynthesis</keyword>
<dbReference type="InterPro" id="IPR038987">
    <property type="entry name" value="MoeA-like"/>
</dbReference>
<dbReference type="Gene3D" id="3.90.105.10">
    <property type="entry name" value="Molybdopterin biosynthesis moea protein, domain 2"/>
    <property type="match status" value="1"/>
</dbReference>